<dbReference type="SUPFAM" id="SSF57783">
    <property type="entry name" value="Zinc beta-ribbon"/>
    <property type="match status" value="1"/>
</dbReference>
<dbReference type="InterPro" id="IPR036977">
    <property type="entry name" value="DNA_primase_Znf_CHC2"/>
</dbReference>
<dbReference type="AlphaFoldDB" id="A0A916Q542"/>
<dbReference type="EMBL" id="BLYI01000023">
    <property type="protein sequence ID" value="GFO84467.1"/>
    <property type="molecule type" value="Genomic_DNA"/>
</dbReference>
<dbReference type="InterPro" id="IPR002694">
    <property type="entry name" value="Znf_CHC2"/>
</dbReference>
<reference evidence="2" key="1">
    <citation type="submission" date="2020-06" db="EMBL/GenBank/DDBJ databases">
        <title>Characterization of fructooligosaccharide metabolism and fructooligosaccharide-degrading enzymes in human commensal butyrate producers.</title>
        <authorList>
            <person name="Tanno H."/>
            <person name="Fujii T."/>
            <person name="Hirano K."/>
            <person name="Maeno S."/>
            <person name="Tonozuka T."/>
            <person name="Sakamoto M."/>
            <person name="Ohkuma M."/>
            <person name="Tochio T."/>
            <person name="Endo A."/>
        </authorList>
    </citation>
    <scope>NUCLEOTIDE SEQUENCE</scope>
    <source>
        <strain evidence="2">JCM 17466</strain>
    </source>
</reference>
<organism evidence="2 3">
    <name type="scientific">Anaerostipes butyraticus</name>
    <dbReference type="NCBI Taxonomy" id="645466"/>
    <lineage>
        <taxon>Bacteria</taxon>
        <taxon>Bacillati</taxon>
        <taxon>Bacillota</taxon>
        <taxon>Clostridia</taxon>
        <taxon>Lachnospirales</taxon>
        <taxon>Lachnospiraceae</taxon>
        <taxon>Anaerostipes</taxon>
    </lineage>
</organism>
<name>A0A916Q542_9FIRM</name>
<comment type="caution">
    <text evidence="2">The sequence shown here is derived from an EMBL/GenBank/DDBJ whole genome shotgun (WGS) entry which is preliminary data.</text>
</comment>
<accession>A0A916Q542</accession>
<feature type="domain" description="Zinc finger CHC2-type" evidence="1">
    <location>
        <begin position="10"/>
        <end position="83"/>
    </location>
</feature>
<dbReference type="GO" id="GO:0008270">
    <property type="term" value="F:zinc ion binding"/>
    <property type="evidence" value="ECO:0007669"/>
    <property type="project" value="InterPro"/>
</dbReference>
<keyword evidence="3" id="KW-1185">Reference proteome</keyword>
<dbReference type="Pfam" id="PF01807">
    <property type="entry name" value="Zn_ribbon_DnaG"/>
    <property type="match status" value="1"/>
</dbReference>
<proteinExistence type="predicted"/>
<gene>
    <name evidence="2" type="ORF">ANBU17_08140</name>
</gene>
<dbReference type="Proteomes" id="UP000613208">
    <property type="component" value="Unassembled WGS sequence"/>
</dbReference>
<sequence length="404" mass="46626">MYDMTGFDYDITDVANLLRLHKRRGNYYDCPFCGDTKGRLNINPAKNVFRCNRCDKSGGMLQLYADLHNLTYREANEEIREALNKGEYRQVRQAKVQEEKEEPVQSKLAPLDERHRTYTELLDRLPLYSVHRENLRSRGLTIEQIKERRYRSVPMYGLHKIAETIQESGCVLEGVPGFYRDPEERWTLNFKTKNSGFLVPVESMDGKIQACQIRLDHPRDNNKYLWFSSAGYPHGVSSGSPVHVIGDLDAENVYLTEGGLKGSIAHYLSGHTFICLAGVNMYRSLRPVLEEFQQRKMKFLFEAFDMDKKLKTDCDKHYHKCSVCSEKGTPENCPYKVEKRRIIQNACGKVYGICQELSLPVSRMVWDQDADGNWNGKLKGIDDYYYAKRAAQTAPLQEQKGVDI</sequence>
<evidence type="ECO:0000313" key="3">
    <source>
        <dbReference type="Proteomes" id="UP000613208"/>
    </source>
</evidence>
<dbReference type="GO" id="GO:0003899">
    <property type="term" value="F:DNA-directed RNA polymerase activity"/>
    <property type="evidence" value="ECO:0007669"/>
    <property type="project" value="InterPro"/>
</dbReference>
<protein>
    <recommendedName>
        <fullName evidence="1">Zinc finger CHC2-type domain-containing protein</fullName>
    </recommendedName>
</protein>
<evidence type="ECO:0000313" key="2">
    <source>
        <dbReference type="EMBL" id="GFO84467.1"/>
    </source>
</evidence>
<dbReference type="Gene3D" id="3.90.580.10">
    <property type="entry name" value="Zinc finger, CHC2-type domain"/>
    <property type="match status" value="1"/>
</dbReference>
<dbReference type="GO" id="GO:0003677">
    <property type="term" value="F:DNA binding"/>
    <property type="evidence" value="ECO:0007669"/>
    <property type="project" value="InterPro"/>
</dbReference>
<dbReference type="RefSeq" id="WP_201310206.1">
    <property type="nucleotide sequence ID" value="NZ_BLYI01000023.1"/>
</dbReference>
<dbReference type="GO" id="GO:0006260">
    <property type="term" value="P:DNA replication"/>
    <property type="evidence" value="ECO:0007669"/>
    <property type="project" value="InterPro"/>
</dbReference>
<evidence type="ECO:0000259" key="1">
    <source>
        <dbReference type="Pfam" id="PF01807"/>
    </source>
</evidence>